<dbReference type="GO" id="GO:0005886">
    <property type="term" value="C:plasma membrane"/>
    <property type="evidence" value="ECO:0007669"/>
    <property type="project" value="UniProtKB-SubCell"/>
</dbReference>
<feature type="domain" description="Peptidase S26" evidence="5">
    <location>
        <begin position="24"/>
        <end position="169"/>
    </location>
</feature>
<accession>A0A1C4X7A5</accession>
<evidence type="ECO:0000256" key="3">
    <source>
        <dbReference type="PIRSR" id="PIRSR600223-1"/>
    </source>
</evidence>
<keyword evidence="4" id="KW-0645">Protease</keyword>
<feature type="active site" evidence="3">
    <location>
        <position position="82"/>
    </location>
</feature>
<organism evidence="6 7">
    <name type="scientific">Micromonospora coriariae</name>
    <dbReference type="NCBI Taxonomy" id="285665"/>
    <lineage>
        <taxon>Bacteria</taxon>
        <taxon>Bacillati</taxon>
        <taxon>Actinomycetota</taxon>
        <taxon>Actinomycetes</taxon>
        <taxon>Micromonosporales</taxon>
        <taxon>Micromonosporaceae</taxon>
        <taxon>Micromonospora</taxon>
    </lineage>
</organism>
<evidence type="ECO:0000256" key="4">
    <source>
        <dbReference type="RuleBase" id="RU362042"/>
    </source>
</evidence>
<dbReference type="InterPro" id="IPR019533">
    <property type="entry name" value="Peptidase_S26"/>
</dbReference>
<dbReference type="SUPFAM" id="SSF51306">
    <property type="entry name" value="LexA/Signal peptidase"/>
    <property type="match status" value="1"/>
</dbReference>
<dbReference type="InterPro" id="IPR000223">
    <property type="entry name" value="Pept_S26A_signal_pept_1"/>
</dbReference>
<dbReference type="RefSeq" id="WP_157743231.1">
    <property type="nucleotide sequence ID" value="NZ_LT607412.1"/>
</dbReference>
<dbReference type="EMBL" id="LT607412">
    <property type="protein sequence ID" value="SCF04257.1"/>
    <property type="molecule type" value="Genomic_DNA"/>
</dbReference>
<evidence type="ECO:0000313" key="7">
    <source>
        <dbReference type="Proteomes" id="UP000198243"/>
    </source>
</evidence>
<dbReference type="AlphaFoldDB" id="A0A1C4X7A5"/>
<evidence type="ECO:0000313" key="6">
    <source>
        <dbReference type="EMBL" id="SCF04257.1"/>
    </source>
</evidence>
<feature type="active site" evidence="3">
    <location>
        <position position="36"/>
    </location>
</feature>
<keyword evidence="7" id="KW-1185">Reference proteome</keyword>
<dbReference type="PRINTS" id="PR00727">
    <property type="entry name" value="LEADERPTASE"/>
</dbReference>
<dbReference type="Proteomes" id="UP000198243">
    <property type="component" value="Chromosome I"/>
</dbReference>
<evidence type="ECO:0000259" key="5">
    <source>
        <dbReference type="Pfam" id="PF10502"/>
    </source>
</evidence>
<comment type="similarity">
    <text evidence="2 4">Belongs to the peptidase S26 family.</text>
</comment>
<dbReference type="GO" id="GO:0009003">
    <property type="term" value="F:signal peptidase activity"/>
    <property type="evidence" value="ECO:0007669"/>
    <property type="project" value="UniProtKB-EC"/>
</dbReference>
<sequence length="173" mass="18031">MRRLMVLLIVMAVAGCGDGDATETGATEQFTQGGVSMEPTVKAGQVVTARTVTGTYETRRGDVVLIRSPGGLWGDRKAPLLKRVVAVGGETIACCDTSGKVTVDGKPLAEPYVAEDASLDEPPNPNYCGPRRFAAVTVPADSVFVMGDSRARSNDSRCAGPVPVSSVFAVIVD</sequence>
<gene>
    <name evidence="6" type="ORF">GA0070607_4778</name>
</gene>
<dbReference type="Gene3D" id="2.10.109.10">
    <property type="entry name" value="Umud Fragment, subunit A"/>
    <property type="match status" value="1"/>
</dbReference>
<dbReference type="Pfam" id="PF10502">
    <property type="entry name" value="Peptidase_S26"/>
    <property type="match status" value="1"/>
</dbReference>
<reference evidence="7" key="1">
    <citation type="submission" date="2016-06" db="EMBL/GenBank/DDBJ databases">
        <authorList>
            <person name="Varghese N."/>
            <person name="Submissions Spin"/>
        </authorList>
    </citation>
    <scope>NUCLEOTIDE SEQUENCE [LARGE SCALE GENOMIC DNA]</scope>
    <source>
        <strain evidence="7">DSM 44875</strain>
    </source>
</reference>
<evidence type="ECO:0000256" key="1">
    <source>
        <dbReference type="ARBA" id="ARBA00004401"/>
    </source>
</evidence>
<dbReference type="OrthoDB" id="3366698at2"/>
<dbReference type="InterPro" id="IPR036286">
    <property type="entry name" value="LexA/Signal_pep-like_sf"/>
</dbReference>
<evidence type="ECO:0000256" key="2">
    <source>
        <dbReference type="ARBA" id="ARBA00009370"/>
    </source>
</evidence>
<keyword evidence="4" id="KW-0378">Hydrolase</keyword>
<protein>
    <recommendedName>
        <fullName evidence="4">Signal peptidase I</fullName>
        <ecNumber evidence="4">3.4.21.89</ecNumber>
    </recommendedName>
</protein>
<dbReference type="EC" id="3.4.21.89" evidence="4"/>
<dbReference type="GO" id="GO:0006465">
    <property type="term" value="P:signal peptide processing"/>
    <property type="evidence" value="ECO:0007669"/>
    <property type="project" value="InterPro"/>
</dbReference>
<comment type="subcellular location">
    <subcellularLocation>
        <location evidence="1">Cell membrane</location>
        <topology evidence="1">Single-pass type II membrane protein</topology>
    </subcellularLocation>
    <subcellularLocation>
        <location evidence="4">Membrane</location>
        <topology evidence="4">Single-pass type II membrane protein</topology>
    </subcellularLocation>
</comment>
<name>A0A1C4X7A5_9ACTN</name>
<dbReference type="PANTHER" id="PTHR43390:SF1">
    <property type="entry name" value="CHLOROPLAST PROCESSING PEPTIDASE"/>
    <property type="match status" value="1"/>
</dbReference>
<dbReference type="NCBIfam" id="TIGR02227">
    <property type="entry name" value="sigpep_I_bact"/>
    <property type="match status" value="1"/>
</dbReference>
<comment type="catalytic activity">
    <reaction evidence="4">
        <text>Cleavage of hydrophobic, N-terminal signal or leader sequences from secreted and periplasmic proteins.</text>
        <dbReference type="EC" id="3.4.21.89"/>
    </reaction>
</comment>
<dbReference type="PROSITE" id="PS51257">
    <property type="entry name" value="PROKAR_LIPOPROTEIN"/>
    <property type="match status" value="1"/>
</dbReference>
<proteinExistence type="inferred from homology"/>
<dbReference type="GO" id="GO:0004252">
    <property type="term" value="F:serine-type endopeptidase activity"/>
    <property type="evidence" value="ECO:0007669"/>
    <property type="project" value="InterPro"/>
</dbReference>
<dbReference type="PANTHER" id="PTHR43390">
    <property type="entry name" value="SIGNAL PEPTIDASE I"/>
    <property type="match status" value="1"/>
</dbReference>
<dbReference type="CDD" id="cd06530">
    <property type="entry name" value="S26_SPase_I"/>
    <property type="match status" value="1"/>
</dbReference>